<protein>
    <submittedName>
        <fullName evidence="1">Uncharacterized protein</fullName>
    </submittedName>
</protein>
<gene>
    <name evidence="1" type="ORF">AB9R89_09935</name>
</gene>
<evidence type="ECO:0000313" key="2">
    <source>
        <dbReference type="Proteomes" id="UP001610706"/>
    </source>
</evidence>
<dbReference type="EMBL" id="JBGFTR010000014">
    <property type="protein sequence ID" value="MFH7565644.1"/>
    <property type="molecule type" value="Genomic_DNA"/>
</dbReference>
<comment type="caution">
    <text evidence="1">The sequence shown here is derived from an EMBL/GenBank/DDBJ whole genome shotgun (WGS) entry which is preliminary data.</text>
</comment>
<name>A0ABW7P309_9GAMM</name>
<sequence>MSEHESLRKALHWLTGQPAINKESIAAASRHFDLSPLDEQFLRDYFLNQRAENVSKSMQSDDLESN</sequence>
<keyword evidence="2" id="KW-1185">Reference proteome</keyword>
<dbReference type="Proteomes" id="UP001610706">
    <property type="component" value="Unassembled WGS sequence"/>
</dbReference>
<evidence type="ECO:0000313" key="1">
    <source>
        <dbReference type="EMBL" id="MFH7565644.1"/>
    </source>
</evidence>
<accession>A0ABW7P309</accession>
<organism evidence="1 2">
    <name type="scientific">Oceanimonas smirnovii</name>
    <dbReference type="NCBI Taxonomy" id="264574"/>
    <lineage>
        <taxon>Bacteria</taxon>
        <taxon>Pseudomonadati</taxon>
        <taxon>Pseudomonadota</taxon>
        <taxon>Gammaproteobacteria</taxon>
        <taxon>Aeromonadales</taxon>
        <taxon>Aeromonadaceae</taxon>
        <taxon>Oceanimonas</taxon>
    </lineage>
</organism>
<proteinExistence type="predicted"/>
<dbReference type="RefSeq" id="WP_019935719.1">
    <property type="nucleotide sequence ID" value="NZ_CP166302.1"/>
</dbReference>
<reference evidence="1 2" key="1">
    <citation type="submission" date="2024-08" db="EMBL/GenBank/DDBJ databases">
        <title>Oceanimonas smirnovii Genome sequencing and assembly.</title>
        <authorList>
            <person name="Tang B."/>
        </authorList>
    </citation>
    <scope>NUCLEOTIDE SEQUENCE [LARGE SCALE GENOMIC DNA]</scope>
    <source>
        <strain evidence="1 2">OS2020-119</strain>
    </source>
</reference>